<feature type="compositionally biased region" description="Low complexity" evidence="9">
    <location>
        <begin position="22"/>
        <end position="31"/>
    </location>
</feature>
<dbReference type="CDD" id="cd05015">
    <property type="entry name" value="SIS_PGI_1"/>
    <property type="match status" value="1"/>
</dbReference>
<dbReference type="PANTHER" id="PTHR31110">
    <property type="entry name" value="PESTICIDAL CRYSTAL CRY8BA PROTEIN"/>
    <property type="match status" value="1"/>
</dbReference>
<feature type="region of interest" description="Disordered" evidence="9">
    <location>
        <begin position="941"/>
        <end position="985"/>
    </location>
</feature>
<feature type="compositionally biased region" description="Low complexity" evidence="9">
    <location>
        <begin position="857"/>
        <end position="866"/>
    </location>
</feature>
<dbReference type="InterPro" id="IPR018189">
    <property type="entry name" value="Phosphoglucose_isomerase_CS"/>
</dbReference>
<evidence type="ECO:0000313" key="11">
    <source>
        <dbReference type="Proteomes" id="UP000607653"/>
    </source>
</evidence>
<dbReference type="EC" id="5.3.1.9" evidence="3 8"/>
<feature type="compositionally biased region" description="Acidic residues" evidence="9">
    <location>
        <begin position="762"/>
        <end position="771"/>
    </location>
</feature>
<evidence type="ECO:0000256" key="8">
    <source>
        <dbReference type="RuleBase" id="RU000612"/>
    </source>
</evidence>
<dbReference type="FunFam" id="3.40.50.10490:FF:000023">
    <property type="entry name" value="Glucose-6-phosphate isomerase"/>
    <property type="match status" value="1"/>
</dbReference>
<proteinExistence type="inferred from homology"/>
<dbReference type="GO" id="GO:0097367">
    <property type="term" value="F:carbohydrate derivative binding"/>
    <property type="evidence" value="ECO:0007669"/>
    <property type="project" value="InterPro"/>
</dbReference>
<dbReference type="HAMAP" id="MF_00473">
    <property type="entry name" value="G6P_isomerase"/>
    <property type="match status" value="1"/>
</dbReference>
<feature type="compositionally biased region" description="Low complexity" evidence="9">
    <location>
        <begin position="1"/>
        <end position="14"/>
    </location>
</feature>
<evidence type="ECO:0000256" key="5">
    <source>
        <dbReference type="ARBA" id="ARBA00023152"/>
    </source>
</evidence>
<protein>
    <recommendedName>
        <fullName evidence="3 8">Glucose-6-phosphate isomerase</fullName>
        <ecNumber evidence="3 8">5.3.1.9</ecNumber>
    </recommendedName>
</protein>
<feature type="region of interest" description="Disordered" evidence="9">
    <location>
        <begin position="749"/>
        <end position="895"/>
    </location>
</feature>
<comment type="caution">
    <text evidence="10">The sequence shown here is derived from an EMBL/GenBank/DDBJ whole genome shotgun (WGS) entry which is preliminary data.</text>
</comment>
<keyword evidence="6 8" id="KW-0413">Isomerase</keyword>
<dbReference type="NCBIfam" id="NF010696">
    <property type="entry name" value="PRK14096.1"/>
    <property type="match status" value="1"/>
</dbReference>
<dbReference type="EMBL" id="DUZY01000005">
    <property type="protein sequence ID" value="DAD40977.1"/>
    <property type="molecule type" value="Genomic_DNA"/>
</dbReference>
<evidence type="ECO:0000256" key="9">
    <source>
        <dbReference type="SAM" id="MobiDB-lite"/>
    </source>
</evidence>
<gene>
    <name evidence="10" type="ORF">HUJ06_015300</name>
</gene>
<dbReference type="GO" id="GO:0006096">
    <property type="term" value="P:glycolytic process"/>
    <property type="evidence" value="ECO:0007669"/>
    <property type="project" value="UniProtKB-UniPathway"/>
</dbReference>
<feature type="region of interest" description="Disordered" evidence="9">
    <location>
        <begin position="1"/>
        <end position="31"/>
    </location>
</feature>
<dbReference type="Proteomes" id="UP000607653">
    <property type="component" value="Unassembled WGS sequence"/>
</dbReference>
<dbReference type="PANTHER" id="PTHR31110:SF2">
    <property type="entry name" value="PESTICIDAL CRYSTAL CRY8BA PROTEIN"/>
    <property type="match status" value="1"/>
</dbReference>
<accession>A0A822Z7Z4</accession>
<dbReference type="InterPro" id="IPR035482">
    <property type="entry name" value="SIS_PGI_2"/>
</dbReference>
<evidence type="ECO:0000256" key="2">
    <source>
        <dbReference type="ARBA" id="ARBA00006604"/>
    </source>
</evidence>
<dbReference type="PRINTS" id="PR00662">
    <property type="entry name" value="G6PISOMERASE"/>
</dbReference>
<dbReference type="PROSITE" id="PS51463">
    <property type="entry name" value="P_GLUCOSE_ISOMERASE_3"/>
    <property type="match status" value="1"/>
</dbReference>
<dbReference type="Gene3D" id="3.40.50.10490">
    <property type="entry name" value="Glucose-6-phosphate isomerase like protein, domain 1"/>
    <property type="match status" value="2"/>
</dbReference>
<feature type="compositionally biased region" description="Polar residues" evidence="9">
    <location>
        <begin position="945"/>
        <end position="985"/>
    </location>
</feature>
<dbReference type="PROSITE" id="PS00174">
    <property type="entry name" value="P_GLUCOSE_ISOMERASE_2"/>
    <property type="match status" value="1"/>
</dbReference>
<dbReference type="FunFam" id="3.40.50.10490:FF:000021">
    <property type="entry name" value="Glucose-6-phosphate isomerase"/>
    <property type="match status" value="1"/>
</dbReference>
<name>A0A822Z7Z4_NELNU</name>
<dbReference type="InterPro" id="IPR035476">
    <property type="entry name" value="SIS_PGI_1"/>
</dbReference>
<evidence type="ECO:0000256" key="4">
    <source>
        <dbReference type="ARBA" id="ARBA00022432"/>
    </source>
</evidence>
<comment type="similarity">
    <text evidence="2 8">Belongs to the GPI family.</text>
</comment>
<dbReference type="SUPFAM" id="SSF53697">
    <property type="entry name" value="SIS domain"/>
    <property type="match status" value="1"/>
</dbReference>
<dbReference type="CDD" id="cd05016">
    <property type="entry name" value="SIS_PGI_2"/>
    <property type="match status" value="1"/>
</dbReference>
<keyword evidence="11" id="KW-1185">Reference proteome</keyword>
<reference evidence="10 11" key="1">
    <citation type="journal article" date="2020" name="Mol. Biol. Evol.">
        <title>Distinct Expression and Methylation Patterns for Genes with Different Fates following a Single Whole-Genome Duplication in Flowering Plants.</title>
        <authorList>
            <person name="Shi T."/>
            <person name="Rahmani R.S."/>
            <person name="Gugger P.F."/>
            <person name="Wang M."/>
            <person name="Li H."/>
            <person name="Zhang Y."/>
            <person name="Li Z."/>
            <person name="Wang Q."/>
            <person name="Van de Peer Y."/>
            <person name="Marchal K."/>
            <person name="Chen J."/>
        </authorList>
    </citation>
    <scope>NUCLEOTIDE SEQUENCE [LARGE SCALE GENOMIC DNA]</scope>
    <source>
        <tissue evidence="10">Leaf</tissue>
    </source>
</reference>
<evidence type="ECO:0000256" key="3">
    <source>
        <dbReference type="ARBA" id="ARBA00011952"/>
    </source>
</evidence>
<evidence type="ECO:0000256" key="6">
    <source>
        <dbReference type="ARBA" id="ARBA00023235"/>
    </source>
</evidence>
<keyword evidence="4 8" id="KW-0312">Gluconeogenesis</keyword>
<keyword evidence="5 8" id="KW-0324">Glycolysis</keyword>
<dbReference type="GO" id="GO:0004347">
    <property type="term" value="F:glucose-6-phosphate isomerase activity"/>
    <property type="evidence" value="ECO:0007669"/>
    <property type="project" value="UniProtKB-EC"/>
</dbReference>
<dbReference type="GO" id="GO:0006094">
    <property type="term" value="P:gluconeogenesis"/>
    <property type="evidence" value="ECO:0007669"/>
    <property type="project" value="UniProtKB-KW"/>
</dbReference>
<evidence type="ECO:0000256" key="7">
    <source>
        <dbReference type="ARBA" id="ARBA00029321"/>
    </source>
</evidence>
<comment type="pathway">
    <text evidence="1 8">Carbohydrate degradation; glycolysis; D-glyceraldehyde 3-phosphate and glycerone phosphate from D-glucose: step 2/4.</text>
</comment>
<feature type="compositionally biased region" description="Polar residues" evidence="9">
    <location>
        <begin position="813"/>
        <end position="823"/>
    </location>
</feature>
<organism evidence="10 11">
    <name type="scientific">Nelumbo nucifera</name>
    <name type="common">Sacred lotus</name>
    <dbReference type="NCBI Taxonomy" id="4432"/>
    <lineage>
        <taxon>Eukaryota</taxon>
        <taxon>Viridiplantae</taxon>
        <taxon>Streptophyta</taxon>
        <taxon>Embryophyta</taxon>
        <taxon>Tracheophyta</taxon>
        <taxon>Spermatophyta</taxon>
        <taxon>Magnoliopsida</taxon>
        <taxon>Proteales</taxon>
        <taxon>Nelumbonaceae</taxon>
        <taxon>Nelumbo</taxon>
    </lineage>
</organism>
<dbReference type="InterPro" id="IPR046348">
    <property type="entry name" value="SIS_dom_sf"/>
</dbReference>
<evidence type="ECO:0000256" key="1">
    <source>
        <dbReference type="ARBA" id="ARBA00004926"/>
    </source>
</evidence>
<dbReference type="Pfam" id="PF00342">
    <property type="entry name" value="PGI"/>
    <property type="match status" value="2"/>
</dbReference>
<sequence>MASVSGVCTSSSSTFKPERITSRATRTATTASASLSPSLRFLRNDSASCPNRSKLVSRPCDRLLHLRPTQSVAREAPANFSSSEVVPKESKGLEKDPISLWHRYVEWLYQHKELGLYLDVSRIGFTDEFFKEMEPRFQASFRAMEELERGAIANPDEGRMVGHYWLRSSHLAPTPFLRLQIDKTLDAICKFADDVVGGKIKPPSSPAGRFTQILSVGIGGSALGPQFVAEALAPDNPPLKIRFIDNTDPGGIDHQIAQLGSELASTLVIVISKSGGTPETRNGLLEVQKAFREAGLDFSKQGVAITQENSLLDNTARIEGWLARFPMFDWVGGRTSEMSAVGLLPAALQGIDIKEMLAGASLMDEANRTTVVKNNPAALLALCWYWASDGVGSKDMVVLPYKDSLLLFSRYLQQLVMESLGKEFDLDGNRVNQGLTVYGNKGSTDQHAYIQQLREGVHNFFVTFIEVLRDRPPGHDWELEPGVTCGDYLFGMLQGTRSALYANNRESITVTVQEVTPRSVGALIALYERAVGIYASLININAYHQPGVEAGKKAAGEVLALQKRVLTVLNEASCKEPVEPLTPEEIADRCHVPEDIEMIYKIVAHMAANDRAIIAEGSCGSPRSIKIYLGECNVDELNGVAIDFVTCIDCFLHLNLMPQFLPLTCSVQKGEDEERVTMFTDGLDNNALRWVREGTGGKQREVPLSISNQRPRIDPVTNVRNNGRGFGLPPPAKFRSGHLPSGVIPVSRAIPGDVDDSGFGSDMDETTDSEEEVYRGRYSLDSSPQDDRRMPNGVAHNRYTTPVQRQPRYASENGYSDFSSSREAVQHRQGHTVERPGGVGGRYSAAQHEYTEDESSDSAASSEFASTRLGSNTGSLYRGGTCTSESYSSSVPSRANVEITTEKEYHVRGVRGMQSKKLSDDDVPSAPPFRGPVVEISQDAEKIQARSTQGTPCTTERNESNTLKSNISGVSAQGNTGNRIPEQSTSATVGVEATISTAAVPARLPTFHASGQGPWYSVISYDACVRLCLHAWARGCMEAPMFLENECALLRNAFGLQQILLQSEEELLTRRSSDLVSEGAAPKPKKTIGKMKVQVRKVKMALDPPTGCSFSSLRAPVKMESLRHRVSNLQSTLSSGWEALRKIRVVPRVPANGSFSRHSLAYVHAGAQYIKQVSGLLKVGVTTLRNSSASYEVVQETYSCLLRLKSSTEEDAVRMQPGSGETHVFFPDSMGDDLIMEVQDSKGKYYGRVLAQVATIADDPGDKLRWWPIYCEPEHELVGRVQLYVNYSTSPDENGLKCGSVAETVAYDLVLEVAMKVQNFQQRNLLLYGPWKWLLTEFASYYGVSDAYTKLRYLSYVMDVATPTADCLCLVHDLLLPVIMKGHSKGTLSHQENRILGEVEEQLEQILALVFENYKSLDESSPSGMMDVFRPATGSASPALAPAVKLYTLLHDVLSPEAQLKLCSYFQTAARKRSRRHLAETDEFVTNNNEGTLMDAVTLSTAYQKMKFLCLNIRNEVFTDIEIHNQHVLPSFIDLPNISSSIYSVELCSRLRAFLVACPPTGPSPPVADLVIATADFQRDLASWNINPVKGGVDAKELFHLYIILWIQDKRLSLLESCKLDKVKWSGVRTQHSTTPFVDDMYDRLKETMNEYEVIICRWPEYTFVLENAIADVEKAVVEALEKQYADVLSPLKDNLAPKKFGLKYVQKLAKRSASMYTVPDELGILLNSMKRMLDVLRPRIETQLKSWGSCIPDGGSAVPGERLSEITVMLRAKFRNYLQAVVEKLAENTRVQSTTKLKKIIQDSKETVVESDVRSRMQPLKEQLTNTIDHLHTIFETHVFIAICRGFWDRMGQDVLSFLENRKENRSWYKGSRVAVAILDDTFASQVQQLLGNALQEKDLEPPRSIIEVRSMLCKDAPNHKDNSYYY</sequence>
<dbReference type="InterPro" id="IPR001672">
    <property type="entry name" value="G6P_Isomerase"/>
</dbReference>
<feature type="compositionally biased region" description="Polar residues" evidence="9">
    <location>
        <begin position="868"/>
        <end position="893"/>
    </location>
</feature>
<evidence type="ECO:0000313" key="10">
    <source>
        <dbReference type="EMBL" id="DAD40977.1"/>
    </source>
</evidence>
<dbReference type="UniPathway" id="UPA00109">
    <property type="reaction ID" value="UER00181"/>
</dbReference>
<comment type="catalytic activity">
    <reaction evidence="7 8">
        <text>alpha-D-glucose 6-phosphate = beta-D-fructose 6-phosphate</text>
        <dbReference type="Rhea" id="RHEA:11816"/>
        <dbReference type="ChEBI" id="CHEBI:57634"/>
        <dbReference type="ChEBI" id="CHEBI:58225"/>
        <dbReference type="EC" id="5.3.1.9"/>
    </reaction>
</comment>